<keyword evidence="1" id="KW-0732">Signal</keyword>
<dbReference type="AlphaFoldDB" id="A0AA39HVZ8"/>
<gene>
    <name evidence="2" type="ORF">QR680_006247</name>
</gene>
<protein>
    <submittedName>
        <fullName evidence="2">Uncharacterized protein</fullName>
    </submittedName>
</protein>
<reference evidence="2" key="1">
    <citation type="submission" date="2023-06" db="EMBL/GenBank/DDBJ databases">
        <title>Genomic analysis of the entomopathogenic nematode Steinernema hermaphroditum.</title>
        <authorList>
            <person name="Schwarz E.M."/>
            <person name="Heppert J.K."/>
            <person name="Baniya A."/>
            <person name="Schwartz H.T."/>
            <person name="Tan C.-H."/>
            <person name="Antoshechkin I."/>
            <person name="Sternberg P.W."/>
            <person name="Goodrich-Blair H."/>
            <person name="Dillman A.R."/>
        </authorList>
    </citation>
    <scope>NUCLEOTIDE SEQUENCE</scope>
    <source>
        <strain evidence="2">PS9179</strain>
        <tissue evidence="2">Whole animal</tissue>
    </source>
</reference>
<evidence type="ECO:0000256" key="1">
    <source>
        <dbReference type="SAM" id="SignalP"/>
    </source>
</evidence>
<organism evidence="2 3">
    <name type="scientific">Steinernema hermaphroditum</name>
    <dbReference type="NCBI Taxonomy" id="289476"/>
    <lineage>
        <taxon>Eukaryota</taxon>
        <taxon>Metazoa</taxon>
        <taxon>Ecdysozoa</taxon>
        <taxon>Nematoda</taxon>
        <taxon>Chromadorea</taxon>
        <taxon>Rhabditida</taxon>
        <taxon>Tylenchina</taxon>
        <taxon>Panagrolaimomorpha</taxon>
        <taxon>Strongyloidoidea</taxon>
        <taxon>Steinernematidae</taxon>
        <taxon>Steinernema</taxon>
    </lineage>
</organism>
<accession>A0AA39HVZ8</accession>
<evidence type="ECO:0000313" key="3">
    <source>
        <dbReference type="Proteomes" id="UP001175271"/>
    </source>
</evidence>
<sequence length="134" mass="15489">MDSKVIVLVLLLIDTCLRTTYVQPQFSRNKPNLVPHNCLARGPYGGQYKCCVIIDYYSERFECYSLNVPYNFFERIGNGDFFRDPMPGQPSHPIILQSQQQMMDSESASSRLLFWNPDSLIFDLFNIIYTSTSP</sequence>
<proteinExistence type="predicted"/>
<keyword evidence="3" id="KW-1185">Reference proteome</keyword>
<dbReference type="Proteomes" id="UP001175271">
    <property type="component" value="Unassembled WGS sequence"/>
</dbReference>
<evidence type="ECO:0000313" key="2">
    <source>
        <dbReference type="EMBL" id="KAK0412500.1"/>
    </source>
</evidence>
<comment type="caution">
    <text evidence="2">The sequence shown here is derived from an EMBL/GenBank/DDBJ whole genome shotgun (WGS) entry which is preliminary data.</text>
</comment>
<name>A0AA39HVZ8_9BILA</name>
<feature type="chain" id="PRO_5041223186" evidence="1">
    <location>
        <begin position="23"/>
        <end position="134"/>
    </location>
</feature>
<dbReference type="EMBL" id="JAUCMV010000003">
    <property type="protein sequence ID" value="KAK0412500.1"/>
    <property type="molecule type" value="Genomic_DNA"/>
</dbReference>
<feature type="signal peptide" evidence="1">
    <location>
        <begin position="1"/>
        <end position="22"/>
    </location>
</feature>